<protein>
    <submittedName>
        <fullName evidence="3">Flavodoxin</fullName>
    </submittedName>
</protein>
<keyword evidence="4" id="KW-1185">Reference proteome</keyword>
<organism evidence="3 4">
    <name type="scientific">Amycolatopsis methanolica 239</name>
    <dbReference type="NCBI Taxonomy" id="1068978"/>
    <lineage>
        <taxon>Bacteria</taxon>
        <taxon>Bacillati</taxon>
        <taxon>Actinomycetota</taxon>
        <taxon>Actinomycetes</taxon>
        <taxon>Pseudonocardiales</taxon>
        <taxon>Pseudonocardiaceae</taxon>
        <taxon>Amycolatopsis</taxon>
        <taxon>Amycolatopsis methanolica group</taxon>
    </lineage>
</organism>
<gene>
    <name evidence="3" type="ORF">AMETH_3053</name>
</gene>
<dbReference type="PROSITE" id="PS50902">
    <property type="entry name" value="FLAVODOXIN_LIKE"/>
    <property type="match status" value="1"/>
</dbReference>
<dbReference type="HOGENOM" id="CLU_132523_0_0_11"/>
<dbReference type="Proteomes" id="UP000062973">
    <property type="component" value="Chromosome"/>
</dbReference>
<evidence type="ECO:0000256" key="1">
    <source>
        <dbReference type="SAM" id="MobiDB-lite"/>
    </source>
</evidence>
<dbReference type="GO" id="GO:0009055">
    <property type="term" value="F:electron transfer activity"/>
    <property type="evidence" value="ECO:0007669"/>
    <property type="project" value="InterPro"/>
</dbReference>
<dbReference type="STRING" id="1068978.AMETH_3053"/>
<name>A0A076MWM8_AMYME</name>
<evidence type="ECO:0000313" key="3">
    <source>
        <dbReference type="EMBL" id="AIJ23145.1"/>
    </source>
</evidence>
<feature type="region of interest" description="Disordered" evidence="1">
    <location>
        <begin position="145"/>
        <end position="171"/>
    </location>
</feature>
<dbReference type="RefSeq" id="WP_017988142.1">
    <property type="nucleotide sequence ID" value="NZ_AQUL01000002.1"/>
</dbReference>
<dbReference type="GO" id="GO:0010181">
    <property type="term" value="F:FMN binding"/>
    <property type="evidence" value="ECO:0007669"/>
    <property type="project" value="InterPro"/>
</dbReference>
<dbReference type="PROSITE" id="PS00201">
    <property type="entry name" value="FLAVODOXIN"/>
    <property type="match status" value="1"/>
</dbReference>
<feature type="domain" description="Flavodoxin-like" evidence="2">
    <location>
        <begin position="3"/>
        <end position="166"/>
    </location>
</feature>
<feature type="compositionally biased region" description="Basic and acidic residues" evidence="1">
    <location>
        <begin position="146"/>
        <end position="171"/>
    </location>
</feature>
<dbReference type="SUPFAM" id="SSF52218">
    <property type="entry name" value="Flavoproteins"/>
    <property type="match status" value="1"/>
</dbReference>
<dbReference type="InterPro" id="IPR008254">
    <property type="entry name" value="Flavodoxin/NO_synth"/>
</dbReference>
<dbReference type="InterPro" id="IPR029039">
    <property type="entry name" value="Flavoprotein-like_sf"/>
</dbReference>
<dbReference type="Pfam" id="PF00258">
    <property type="entry name" value="Flavodoxin_1"/>
    <property type="match status" value="1"/>
</dbReference>
<dbReference type="PATRIC" id="fig|1068978.7.peg.3256"/>
<evidence type="ECO:0000313" key="4">
    <source>
        <dbReference type="Proteomes" id="UP000062973"/>
    </source>
</evidence>
<dbReference type="eggNOG" id="COG0716">
    <property type="taxonomic scope" value="Bacteria"/>
</dbReference>
<dbReference type="Gene3D" id="3.40.50.360">
    <property type="match status" value="1"/>
</dbReference>
<reference evidence="3 4" key="1">
    <citation type="submission" date="2014-07" db="EMBL/GenBank/DDBJ databases">
        <title>Whole Genome Sequence of the Amycolatopsis methanolica 239.</title>
        <authorList>
            <person name="Tang B."/>
        </authorList>
    </citation>
    <scope>NUCLEOTIDE SEQUENCE [LARGE SCALE GENOMIC DNA]</scope>
    <source>
        <strain evidence="3 4">239</strain>
    </source>
</reference>
<evidence type="ECO:0000259" key="2">
    <source>
        <dbReference type="PROSITE" id="PS50902"/>
    </source>
</evidence>
<dbReference type="OrthoDB" id="3253043at2"/>
<proteinExistence type="predicted"/>
<dbReference type="KEGG" id="amq:AMETH_3053"/>
<sequence>MRALVVYESMFGSTEEVARSVAKGLSGRMHVDVLNVDDAPDDLAGVDLVVAGGPTHVHGLTGKRTRDAAAQQAGERPLHSRKRGLREWLEGLATASPGTRAVTFDTRIDKPAWLTGSAARAAAKRLRRKGYRVSAAPESFFVTGKEAGDLHPGELERARSWGESLGDRADG</sequence>
<dbReference type="InterPro" id="IPR001226">
    <property type="entry name" value="Flavodoxin_CS"/>
</dbReference>
<accession>A0A076MWM8</accession>
<dbReference type="AlphaFoldDB" id="A0A076MWM8"/>
<dbReference type="EMBL" id="CP009110">
    <property type="protein sequence ID" value="AIJ23145.1"/>
    <property type="molecule type" value="Genomic_DNA"/>
</dbReference>